<organism evidence="2 3">
    <name type="scientific">Caldibacillus thermoamylovorans</name>
    <dbReference type="NCBI Taxonomy" id="35841"/>
    <lineage>
        <taxon>Bacteria</taxon>
        <taxon>Bacillati</taxon>
        <taxon>Bacillota</taxon>
        <taxon>Bacilli</taxon>
        <taxon>Bacillales</taxon>
        <taxon>Bacillaceae</taxon>
        <taxon>Caldibacillus</taxon>
    </lineage>
</organism>
<dbReference type="AlphaFoldDB" id="A0A090IZ48"/>
<evidence type="ECO:0000256" key="1">
    <source>
        <dbReference type="SAM" id="MobiDB-lite"/>
    </source>
</evidence>
<dbReference type="EMBL" id="CCRF01000035">
    <property type="protein sequence ID" value="CEE00840.1"/>
    <property type="molecule type" value="Genomic_DNA"/>
</dbReference>
<dbReference type="Proteomes" id="UP000040576">
    <property type="component" value="Unassembled WGS sequence"/>
</dbReference>
<evidence type="ECO:0000313" key="3">
    <source>
        <dbReference type="Proteomes" id="UP000040576"/>
    </source>
</evidence>
<proteinExistence type="predicted"/>
<reference evidence="2 3" key="1">
    <citation type="submission" date="2014-07" db="EMBL/GenBank/DDBJ databases">
        <authorList>
            <person name="Wibberg Daniel"/>
        </authorList>
    </citation>
    <scope>NUCLEOTIDE SEQUENCE [LARGE SCALE GENOMIC DNA]</scope>
</reference>
<protein>
    <recommendedName>
        <fullName evidence="4">YfhE family protein</fullName>
    </recommendedName>
</protein>
<dbReference type="InterPro" id="IPR025437">
    <property type="entry name" value="YfhE-like"/>
</dbReference>
<feature type="compositionally biased region" description="Basic and acidic residues" evidence="1">
    <location>
        <begin position="7"/>
        <end position="36"/>
    </location>
</feature>
<evidence type="ECO:0000313" key="2">
    <source>
        <dbReference type="EMBL" id="CEE00840.1"/>
    </source>
</evidence>
<gene>
    <name evidence="2" type="ORF">BT1A1_0993</name>
</gene>
<dbReference type="GeneID" id="92960144"/>
<dbReference type="RefSeq" id="WP_072012641.1">
    <property type="nucleotide sequence ID" value="NZ_CCRF01000035.1"/>
</dbReference>
<evidence type="ECO:0008006" key="4">
    <source>
        <dbReference type="Google" id="ProtNLM"/>
    </source>
</evidence>
<dbReference type="Pfam" id="PF14152">
    <property type="entry name" value="YfhE"/>
    <property type="match status" value="1"/>
</dbReference>
<keyword evidence="3" id="KW-1185">Reference proteome</keyword>
<name>A0A090IZ48_9BACI</name>
<sequence>MANPKKNRGEEKKQLKKAQEIIYGRDFKRADRAARE</sequence>
<feature type="region of interest" description="Disordered" evidence="1">
    <location>
        <begin position="1"/>
        <end position="36"/>
    </location>
</feature>
<accession>A0A090IZ48</accession>